<dbReference type="HAMAP" id="MF_00675">
    <property type="entry name" value="UxaC"/>
    <property type="match status" value="1"/>
</dbReference>
<dbReference type="Gene3D" id="1.10.2020.10">
    <property type="entry name" value="uronate isomerase, domain 2, chain A"/>
    <property type="match status" value="1"/>
</dbReference>
<keyword evidence="9" id="KW-1185">Reference proteome</keyword>
<organism evidence="8 9">
    <name type="scientific">Tangfeifania diversioriginum</name>
    <dbReference type="NCBI Taxonomy" id="1168035"/>
    <lineage>
        <taxon>Bacteria</taxon>
        <taxon>Pseudomonadati</taxon>
        <taxon>Bacteroidota</taxon>
        <taxon>Bacteroidia</taxon>
        <taxon>Marinilabiliales</taxon>
        <taxon>Prolixibacteraceae</taxon>
        <taxon>Tangfeifania</taxon>
    </lineage>
</organism>
<dbReference type="EC" id="5.3.1.12" evidence="4 7"/>
<dbReference type="AlphaFoldDB" id="A0A1M6EJB7"/>
<evidence type="ECO:0000256" key="2">
    <source>
        <dbReference type="ARBA" id="ARBA00004892"/>
    </source>
</evidence>
<evidence type="ECO:0000313" key="9">
    <source>
        <dbReference type="Proteomes" id="UP000184050"/>
    </source>
</evidence>
<dbReference type="GO" id="GO:0008880">
    <property type="term" value="F:glucuronate isomerase activity"/>
    <property type="evidence" value="ECO:0007669"/>
    <property type="project" value="UniProtKB-UniRule"/>
</dbReference>
<dbReference type="InterPro" id="IPR003766">
    <property type="entry name" value="Uronate_isomerase"/>
</dbReference>
<dbReference type="OrthoDB" id="9766564at2"/>
<dbReference type="PANTHER" id="PTHR30068">
    <property type="entry name" value="URONATE ISOMERASE"/>
    <property type="match status" value="1"/>
</dbReference>
<evidence type="ECO:0000256" key="5">
    <source>
        <dbReference type="ARBA" id="ARBA00020555"/>
    </source>
</evidence>
<comment type="similarity">
    <text evidence="3 7">Belongs to the metallo-dependent hydrolases superfamily. Uronate isomerase family.</text>
</comment>
<dbReference type="GO" id="GO:0042840">
    <property type="term" value="P:D-glucuronate catabolic process"/>
    <property type="evidence" value="ECO:0007669"/>
    <property type="project" value="TreeGrafter"/>
</dbReference>
<evidence type="ECO:0000256" key="3">
    <source>
        <dbReference type="ARBA" id="ARBA00008397"/>
    </source>
</evidence>
<evidence type="ECO:0000256" key="6">
    <source>
        <dbReference type="ARBA" id="ARBA00023235"/>
    </source>
</evidence>
<sequence length="467" mass="54530">MKKFMDENFLLQTETAQKIYHNHAAKMPIFDYHCHISPKEIAEDKQFENLTQIWLYGDHYKWRAMRTNGVDEHFCTSGASDWEKFEKWAETVPFTLRNPLYHWTHLELKKFFGIEKMLSPETAKEIWDECNTKLQTPEYSVRNIIRMANVHTICTTDDPVDSLEYHRQIKASGFEVKVLPAWRPDKAMAVENPEAYNNYIDKLEKVSGIEINTFEDLMDALDSRHQFFHENGCRLSDHGLETAHAEDYTEREIIDVFSKVRYGADLTETEILKFKSCMLYELGIMDHSRGWTQQFHIGALRNNNTRLFNKLGPDTGFDSIGDFEIARPLSKLLDRLDQNDQLSKTIVYNLNPRDNELIATMIGNFQDGTVPGKMQFGSGWWFLDQKDGMEKQINALSNLGLLSRFVGMLTDSRSFLSYTRHEYFRRTLCNLIGNDVENGELPNDMKMLGQMVEDVCFNNARNYFNFK</sequence>
<keyword evidence="6 7" id="KW-0413">Isomerase</keyword>
<protein>
    <recommendedName>
        <fullName evidence="5 7">Uronate isomerase</fullName>
        <ecNumber evidence="4 7">5.3.1.12</ecNumber>
    </recommendedName>
    <alternativeName>
        <fullName evidence="7">Glucuronate isomerase</fullName>
    </alternativeName>
    <alternativeName>
        <fullName evidence="7">Uronic isomerase</fullName>
    </alternativeName>
</protein>
<dbReference type="Proteomes" id="UP000184050">
    <property type="component" value="Unassembled WGS sequence"/>
</dbReference>
<dbReference type="SUPFAM" id="SSF51556">
    <property type="entry name" value="Metallo-dependent hydrolases"/>
    <property type="match status" value="1"/>
</dbReference>
<dbReference type="STRING" id="1168035.SAMN05444280_10717"/>
<proteinExistence type="inferred from homology"/>
<comment type="pathway">
    <text evidence="2 7">Carbohydrate metabolism; pentose and glucuronate interconversion.</text>
</comment>
<dbReference type="NCBIfam" id="NF002794">
    <property type="entry name" value="PRK02925.1"/>
    <property type="match status" value="1"/>
</dbReference>
<dbReference type="Pfam" id="PF02614">
    <property type="entry name" value="UxaC"/>
    <property type="match status" value="1"/>
</dbReference>
<dbReference type="PANTHER" id="PTHR30068:SF4">
    <property type="entry name" value="URONATE ISOMERASE"/>
    <property type="match status" value="1"/>
</dbReference>
<evidence type="ECO:0000313" key="8">
    <source>
        <dbReference type="EMBL" id="SHI85602.1"/>
    </source>
</evidence>
<dbReference type="GO" id="GO:0019698">
    <property type="term" value="P:D-galacturonate catabolic process"/>
    <property type="evidence" value="ECO:0007669"/>
    <property type="project" value="TreeGrafter"/>
</dbReference>
<dbReference type="Gene3D" id="3.20.20.140">
    <property type="entry name" value="Metal-dependent hydrolases"/>
    <property type="match status" value="1"/>
</dbReference>
<comment type="catalytic activity">
    <reaction evidence="1 7">
        <text>D-glucuronate = D-fructuronate</text>
        <dbReference type="Rhea" id="RHEA:13049"/>
        <dbReference type="ChEBI" id="CHEBI:58720"/>
        <dbReference type="ChEBI" id="CHEBI:59863"/>
        <dbReference type="EC" id="5.3.1.12"/>
    </reaction>
</comment>
<evidence type="ECO:0000256" key="7">
    <source>
        <dbReference type="HAMAP-Rule" id="MF_00675"/>
    </source>
</evidence>
<evidence type="ECO:0000256" key="1">
    <source>
        <dbReference type="ARBA" id="ARBA00001165"/>
    </source>
</evidence>
<dbReference type="EMBL" id="FQZE01000007">
    <property type="protein sequence ID" value="SHI85602.1"/>
    <property type="molecule type" value="Genomic_DNA"/>
</dbReference>
<comment type="catalytic activity">
    <reaction evidence="7">
        <text>aldehydo-D-galacturonate = keto-D-tagaturonate</text>
        <dbReference type="Rhea" id="RHEA:27702"/>
        <dbReference type="ChEBI" id="CHEBI:12952"/>
        <dbReference type="ChEBI" id="CHEBI:17886"/>
    </reaction>
</comment>
<evidence type="ECO:0000256" key="4">
    <source>
        <dbReference type="ARBA" id="ARBA00012546"/>
    </source>
</evidence>
<reference evidence="8 9" key="1">
    <citation type="submission" date="2016-11" db="EMBL/GenBank/DDBJ databases">
        <authorList>
            <person name="Jaros S."/>
            <person name="Januszkiewicz K."/>
            <person name="Wedrychowicz H."/>
        </authorList>
    </citation>
    <scope>NUCLEOTIDE SEQUENCE [LARGE SCALE GENOMIC DNA]</scope>
    <source>
        <strain evidence="8 9">DSM 27063</strain>
    </source>
</reference>
<dbReference type="UniPathway" id="UPA00246"/>
<dbReference type="InterPro" id="IPR032466">
    <property type="entry name" value="Metal_Hydrolase"/>
</dbReference>
<dbReference type="RefSeq" id="WP_073167159.1">
    <property type="nucleotide sequence ID" value="NZ_FQZE01000007.1"/>
</dbReference>
<name>A0A1M6EJB7_9BACT</name>
<accession>A0A1M6EJB7</accession>
<gene>
    <name evidence="7" type="primary">uxaC</name>
    <name evidence="8" type="ORF">SAMN05444280_10717</name>
</gene>